<keyword evidence="1" id="KW-0812">Transmembrane</keyword>
<feature type="transmembrane region" description="Helical" evidence="1">
    <location>
        <begin position="140"/>
        <end position="162"/>
    </location>
</feature>
<organism evidence="2">
    <name type="scientific">Leptolyngbya sp. NK1-12</name>
    <dbReference type="NCBI Taxonomy" id="2547451"/>
    <lineage>
        <taxon>Bacteria</taxon>
        <taxon>Bacillati</taxon>
        <taxon>Cyanobacteriota</taxon>
        <taxon>Cyanophyceae</taxon>
        <taxon>Leptolyngbyales</taxon>
        <taxon>Leptolyngbyaceae</taxon>
        <taxon>Leptolyngbya group</taxon>
        <taxon>Leptolyngbya</taxon>
    </lineage>
</organism>
<name>A0AA96WII5_9CYAN</name>
<protein>
    <submittedName>
        <fullName evidence="2">Uncharacterized protein</fullName>
    </submittedName>
</protein>
<proteinExistence type="predicted"/>
<accession>A0AA96WII5</accession>
<gene>
    <name evidence="2" type="ORF">HJG54_22285</name>
</gene>
<dbReference type="RefSeq" id="WP_316431456.1">
    <property type="nucleotide sequence ID" value="NZ_CP053586.1"/>
</dbReference>
<reference evidence="2" key="1">
    <citation type="submission" date="2020-05" db="EMBL/GenBank/DDBJ databases">
        <authorList>
            <person name="Zhu T."/>
            <person name="Keshari N."/>
            <person name="Lu X."/>
        </authorList>
    </citation>
    <scope>NUCLEOTIDE SEQUENCE</scope>
    <source>
        <strain evidence="2">NK1-12</strain>
    </source>
</reference>
<keyword evidence="1" id="KW-1133">Transmembrane helix</keyword>
<dbReference type="AlphaFoldDB" id="A0AA96WII5"/>
<keyword evidence="1" id="KW-0472">Membrane</keyword>
<evidence type="ECO:0000256" key="1">
    <source>
        <dbReference type="SAM" id="Phobius"/>
    </source>
</evidence>
<evidence type="ECO:0000313" key="2">
    <source>
        <dbReference type="EMBL" id="WNZ25310.1"/>
    </source>
</evidence>
<dbReference type="EMBL" id="CP053586">
    <property type="protein sequence ID" value="WNZ25310.1"/>
    <property type="molecule type" value="Genomic_DNA"/>
</dbReference>
<sequence>MSGTGIQGWDVAIELDETALNAQISSFFNREFRGSTRSLDPLPDSFSSIRAAIHIPAVRFIQGNAQQLRADLIVNLNDVSMFYTTIGQLETESVGTAERVRLNLENSSLEVNTTRFTEEVRNRLAAAGVTVAEFNEFRTALIGVVIGGVVGAAVGVVAANIVQEITRTIANMSITGTARGLVGTPLFPLPLLSPSELMTQNVLLDDLVIVSRLEVAYVNLRGELRITDRQYLSTSAPPFNRVRLTWKGTFEAVPVHLTPPFRFLWTVNGVRLYYEGEIPVTQGTLRYRVDGSRCTLTTTHGTMLNEMLCVEVTDARGIWMLACKALRAEGERTEVQEINPRDEALISRLFRLPPHLIPGPAPDVIFNPKIAAQIQADYVSAVARGMSVDPGSL</sequence>